<dbReference type="InParanoid" id="A0A067QKP9"/>
<dbReference type="PANTHER" id="PTHR11086">
    <property type="entry name" value="DEOXYCYTIDYLATE DEAMINASE-RELATED"/>
    <property type="match status" value="1"/>
</dbReference>
<dbReference type="FunCoup" id="A0A067QKP9">
    <property type="interactions" value="56"/>
</dbReference>
<dbReference type="Pfam" id="PF00383">
    <property type="entry name" value="dCMP_cyt_deam_1"/>
    <property type="match status" value="1"/>
</dbReference>
<dbReference type="InterPro" id="IPR016193">
    <property type="entry name" value="Cytidine_deaminase-like"/>
</dbReference>
<accession>A0A067QKP9</accession>
<dbReference type="AlphaFoldDB" id="A0A067QKP9"/>
<dbReference type="GO" id="GO:0004132">
    <property type="term" value="F:dCMP deaminase activity"/>
    <property type="evidence" value="ECO:0007669"/>
    <property type="project" value="UniProtKB-EC"/>
</dbReference>
<evidence type="ECO:0000256" key="1">
    <source>
        <dbReference type="ARBA" id="ARBA00001947"/>
    </source>
</evidence>
<dbReference type="PROSITE" id="PS51747">
    <property type="entry name" value="CYT_DCMP_DEAMINASES_2"/>
    <property type="match status" value="1"/>
</dbReference>
<dbReference type="PROSITE" id="PS00903">
    <property type="entry name" value="CYT_DCMP_DEAMINASES_1"/>
    <property type="match status" value="1"/>
</dbReference>
<sequence length="294" mass="32679">MTPPLSSAPSFELPTPTVPPLAFSSASRMLSYVTQNWRTDFVTVDLNTKELLEGFSRRPFFMVVSVDAPLLCRFRRSRNANLSLEEFVEENDQLVYGQGQTPKTGEAPNFSSLDSLRHSVNLHILNAFDTVAALHAHLEEINVVNPERVRPHWDTYFMTLASLASHRSNCMKRRVGAILVRNHRIVATGYNGTPRGVKNCKDGGCPRCNSGAKEADECLCLHAEENALLEAGRERVGEGSVLYCNTCPCLKCTIKIIQTGVKEVVYNLTYKVDDASARLFNEAGVQLRRHAPPS</sequence>
<evidence type="ECO:0000256" key="5">
    <source>
        <dbReference type="ARBA" id="ARBA00022801"/>
    </source>
</evidence>
<keyword evidence="6" id="KW-0862">Zinc</keyword>
<proteinExistence type="inferred from homology"/>
<dbReference type="SUPFAM" id="SSF53927">
    <property type="entry name" value="Cytidine deaminase-like"/>
    <property type="match status" value="1"/>
</dbReference>
<dbReference type="OrthoDB" id="6710946at2759"/>
<evidence type="ECO:0000256" key="2">
    <source>
        <dbReference type="ARBA" id="ARBA00006576"/>
    </source>
</evidence>
<dbReference type="STRING" id="933084.A0A067QKP9"/>
<evidence type="ECO:0000313" key="12">
    <source>
        <dbReference type="Proteomes" id="UP000027265"/>
    </source>
</evidence>
<dbReference type="FunFam" id="3.40.140.10:FF:000035">
    <property type="entry name" value="dCMP deaminase"/>
    <property type="match status" value="1"/>
</dbReference>
<comment type="cofactor">
    <cofactor evidence="1">
        <name>Zn(2+)</name>
        <dbReference type="ChEBI" id="CHEBI:29105"/>
    </cofactor>
</comment>
<evidence type="ECO:0000256" key="6">
    <source>
        <dbReference type="ARBA" id="ARBA00022833"/>
    </source>
</evidence>
<keyword evidence="4" id="KW-0545">Nucleotide biosynthesis</keyword>
<keyword evidence="3" id="KW-0479">Metal-binding</keyword>
<dbReference type="Gene3D" id="3.40.140.10">
    <property type="entry name" value="Cytidine Deaminase, domain 2"/>
    <property type="match status" value="1"/>
</dbReference>
<dbReference type="Proteomes" id="UP000027265">
    <property type="component" value="Unassembled WGS sequence"/>
</dbReference>
<dbReference type="GO" id="GO:0005737">
    <property type="term" value="C:cytoplasm"/>
    <property type="evidence" value="ECO:0007669"/>
    <property type="project" value="TreeGrafter"/>
</dbReference>
<evidence type="ECO:0000256" key="8">
    <source>
        <dbReference type="ARBA" id="ARBA00041763"/>
    </source>
</evidence>
<dbReference type="InterPro" id="IPR002125">
    <property type="entry name" value="CMP_dCMP_dom"/>
</dbReference>
<comment type="similarity">
    <text evidence="2">Belongs to the cytidine and deoxycytidylate deaminase family.</text>
</comment>
<gene>
    <name evidence="11" type="ORF">JAAARDRAFT_119158</name>
</gene>
<reference evidence="12" key="1">
    <citation type="journal article" date="2014" name="Proc. Natl. Acad. Sci. U.S.A.">
        <title>Extensive sampling of basidiomycete genomes demonstrates inadequacy of the white-rot/brown-rot paradigm for wood decay fungi.</title>
        <authorList>
            <person name="Riley R."/>
            <person name="Salamov A.A."/>
            <person name="Brown D.W."/>
            <person name="Nagy L.G."/>
            <person name="Floudas D."/>
            <person name="Held B.W."/>
            <person name="Levasseur A."/>
            <person name="Lombard V."/>
            <person name="Morin E."/>
            <person name="Otillar R."/>
            <person name="Lindquist E.A."/>
            <person name="Sun H."/>
            <person name="LaButti K.M."/>
            <person name="Schmutz J."/>
            <person name="Jabbour D."/>
            <person name="Luo H."/>
            <person name="Baker S.E."/>
            <person name="Pisabarro A.G."/>
            <person name="Walton J.D."/>
            <person name="Blanchette R.A."/>
            <person name="Henrissat B."/>
            <person name="Martin F."/>
            <person name="Cullen D."/>
            <person name="Hibbett D.S."/>
            <person name="Grigoriev I.V."/>
        </authorList>
    </citation>
    <scope>NUCLEOTIDE SEQUENCE [LARGE SCALE GENOMIC DNA]</scope>
    <source>
        <strain evidence="12">MUCL 33604</strain>
    </source>
</reference>
<dbReference type="EC" id="3.5.4.12" evidence="7"/>
<dbReference type="GO" id="GO:0008270">
    <property type="term" value="F:zinc ion binding"/>
    <property type="evidence" value="ECO:0007669"/>
    <property type="project" value="InterPro"/>
</dbReference>
<dbReference type="HOGENOM" id="CLU_047993_0_0_1"/>
<feature type="domain" description="CMP/dCMP-type deaminase" evidence="10">
    <location>
        <begin position="152"/>
        <end position="287"/>
    </location>
</feature>
<protein>
    <recommendedName>
        <fullName evidence="9">Deoxycytidylate deaminase</fullName>
        <ecNumber evidence="7">3.5.4.12</ecNumber>
    </recommendedName>
    <alternativeName>
        <fullName evidence="8">dCMP deaminase</fullName>
    </alternativeName>
</protein>
<name>A0A067QKP9_9AGAM</name>
<dbReference type="PANTHER" id="PTHR11086:SF18">
    <property type="entry name" value="DEOXYCYTIDYLATE DEAMINASE"/>
    <property type="match status" value="1"/>
</dbReference>
<keyword evidence="12" id="KW-1185">Reference proteome</keyword>
<evidence type="ECO:0000256" key="9">
    <source>
        <dbReference type="ARBA" id="ARBA00071582"/>
    </source>
</evidence>
<dbReference type="InterPro" id="IPR035105">
    <property type="entry name" value="Deoxycytidylate_deaminase_dom"/>
</dbReference>
<evidence type="ECO:0000259" key="10">
    <source>
        <dbReference type="PROSITE" id="PS51747"/>
    </source>
</evidence>
<evidence type="ECO:0000313" key="11">
    <source>
        <dbReference type="EMBL" id="KDQ63206.1"/>
    </source>
</evidence>
<keyword evidence="5" id="KW-0378">Hydrolase</keyword>
<dbReference type="GO" id="GO:0009165">
    <property type="term" value="P:nucleotide biosynthetic process"/>
    <property type="evidence" value="ECO:0007669"/>
    <property type="project" value="UniProtKB-KW"/>
</dbReference>
<dbReference type="EMBL" id="KL197710">
    <property type="protein sequence ID" value="KDQ63206.1"/>
    <property type="molecule type" value="Genomic_DNA"/>
</dbReference>
<evidence type="ECO:0000256" key="3">
    <source>
        <dbReference type="ARBA" id="ARBA00022723"/>
    </source>
</evidence>
<dbReference type="InterPro" id="IPR016192">
    <property type="entry name" value="APOBEC/CMP_deaminase_Zn-bd"/>
</dbReference>
<dbReference type="CDD" id="cd01286">
    <property type="entry name" value="deoxycytidylate_deaminase"/>
    <property type="match status" value="1"/>
</dbReference>
<evidence type="ECO:0000256" key="7">
    <source>
        <dbReference type="ARBA" id="ARBA00038938"/>
    </source>
</evidence>
<dbReference type="InterPro" id="IPR015517">
    <property type="entry name" value="dCMP_deaminase-rel"/>
</dbReference>
<organism evidence="11 12">
    <name type="scientific">Jaapia argillacea MUCL 33604</name>
    <dbReference type="NCBI Taxonomy" id="933084"/>
    <lineage>
        <taxon>Eukaryota</taxon>
        <taxon>Fungi</taxon>
        <taxon>Dikarya</taxon>
        <taxon>Basidiomycota</taxon>
        <taxon>Agaricomycotina</taxon>
        <taxon>Agaricomycetes</taxon>
        <taxon>Agaricomycetidae</taxon>
        <taxon>Jaapiales</taxon>
        <taxon>Jaapiaceae</taxon>
        <taxon>Jaapia</taxon>
    </lineage>
</organism>
<evidence type="ECO:0000256" key="4">
    <source>
        <dbReference type="ARBA" id="ARBA00022727"/>
    </source>
</evidence>